<evidence type="ECO:0000313" key="2">
    <source>
        <dbReference type="EMBL" id="MEE3852590.1"/>
    </source>
</evidence>
<keyword evidence="1" id="KW-1133">Transmembrane helix</keyword>
<dbReference type="RefSeq" id="WP_330434908.1">
    <property type="nucleotide sequence ID" value="NZ_JAZDUF010000006.1"/>
</dbReference>
<keyword evidence="1" id="KW-0812">Transmembrane</keyword>
<organism evidence="2 3">
    <name type="scientific">Gordonia sesuvii</name>
    <dbReference type="NCBI Taxonomy" id="3116777"/>
    <lineage>
        <taxon>Bacteria</taxon>
        <taxon>Bacillati</taxon>
        <taxon>Actinomycetota</taxon>
        <taxon>Actinomycetes</taxon>
        <taxon>Mycobacteriales</taxon>
        <taxon>Gordoniaceae</taxon>
        <taxon>Gordonia</taxon>
    </lineage>
</organism>
<reference evidence="2 3" key="1">
    <citation type="submission" date="2024-01" db="EMBL/GenBank/DDBJ databases">
        <title>Draft genome sequence of Gordonia sp. LSe1-13.</title>
        <authorList>
            <person name="Suphannarot A."/>
            <person name="Mingma R."/>
        </authorList>
    </citation>
    <scope>NUCLEOTIDE SEQUENCE [LARGE SCALE GENOMIC DNA]</scope>
    <source>
        <strain evidence="2 3">LSe1-13</strain>
    </source>
</reference>
<feature type="transmembrane region" description="Helical" evidence="1">
    <location>
        <begin position="12"/>
        <end position="37"/>
    </location>
</feature>
<evidence type="ECO:0000313" key="3">
    <source>
        <dbReference type="Proteomes" id="UP001347146"/>
    </source>
</evidence>
<feature type="transmembrane region" description="Helical" evidence="1">
    <location>
        <begin position="43"/>
        <end position="65"/>
    </location>
</feature>
<proteinExistence type="predicted"/>
<gene>
    <name evidence="2" type="ORF">VZC37_19775</name>
</gene>
<keyword evidence="1" id="KW-0472">Membrane</keyword>
<sequence>MAFAVTATRRRPLWWLIAIPAVLGGAAAGSAVPFVLVTRDVDMTVLFPGVAGMAIWFVVVGIVLARRSDKATTPPPVHADLAVA</sequence>
<dbReference type="Proteomes" id="UP001347146">
    <property type="component" value="Unassembled WGS sequence"/>
</dbReference>
<comment type="caution">
    <text evidence="2">The sequence shown here is derived from an EMBL/GenBank/DDBJ whole genome shotgun (WGS) entry which is preliminary data.</text>
</comment>
<dbReference type="EMBL" id="JAZDUF010000006">
    <property type="protein sequence ID" value="MEE3852590.1"/>
    <property type="molecule type" value="Genomic_DNA"/>
</dbReference>
<evidence type="ECO:0008006" key="4">
    <source>
        <dbReference type="Google" id="ProtNLM"/>
    </source>
</evidence>
<evidence type="ECO:0000256" key="1">
    <source>
        <dbReference type="SAM" id="Phobius"/>
    </source>
</evidence>
<accession>A0ABU7MHR7</accession>
<keyword evidence="3" id="KW-1185">Reference proteome</keyword>
<protein>
    <recommendedName>
        <fullName evidence="4">Transmembrane protein</fullName>
    </recommendedName>
</protein>
<name>A0ABU7MHR7_9ACTN</name>